<keyword evidence="1" id="KW-1133">Transmembrane helix</keyword>
<evidence type="ECO:0000313" key="2">
    <source>
        <dbReference type="EMBL" id="KAK1315478.1"/>
    </source>
</evidence>
<proteinExistence type="predicted"/>
<name>A0AAV9EP78_ACOCL</name>
<dbReference type="EMBL" id="JAUJYO010000006">
    <property type="protein sequence ID" value="KAK1315478.1"/>
    <property type="molecule type" value="Genomic_DNA"/>
</dbReference>
<keyword evidence="1" id="KW-0812">Transmembrane</keyword>
<dbReference type="PANTHER" id="PTHR36369:SF1">
    <property type="entry name" value="TRANSMEMBRANE PROTEIN"/>
    <property type="match status" value="1"/>
</dbReference>
<dbReference type="AlphaFoldDB" id="A0AAV9EP78"/>
<dbReference type="Proteomes" id="UP001180020">
    <property type="component" value="Unassembled WGS sequence"/>
</dbReference>
<comment type="caution">
    <text evidence="2">The sequence shown here is derived from an EMBL/GenBank/DDBJ whole genome shotgun (WGS) entry which is preliminary data.</text>
</comment>
<feature type="transmembrane region" description="Helical" evidence="1">
    <location>
        <begin position="20"/>
        <end position="41"/>
    </location>
</feature>
<evidence type="ECO:0000313" key="3">
    <source>
        <dbReference type="Proteomes" id="UP001180020"/>
    </source>
</evidence>
<evidence type="ECO:0000256" key="1">
    <source>
        <dbReference type="SAM" id="Phobius"/>
    </source>
</evidence>
<sequence>MDLLWTTVPIDALLFNRLVSLTAVSRLWAWVAVLTAAFGFWRRMKTVHPIPIRKSDAPRRSSGLPSPDDEAVVVSDRLRAVDDDDDVALAASSEPAPNRHVEECEGSTKGKFVVYYRCEDEEVEADCWEADWGSDGGDLFWRGRDEFGAVGWSGWRGDLGWYGYQDLTALNGSVVQLWDAVKSRR</sequence>
<keyword evidence="1" id="KW-0472">Membrane</keyword>
<organism evidence="2 3">
    <name type="scientific">Acorus calamus</name>
    <name type="common">Sweet flag</name>
    <dbReference type="NCBI Taxonomy" id="4465"/>
    <lineage>
        <taxon>Eukaryota</taxon>
        <taxon>Viridiplantae</taxon>
        <taxon>Streptophyta</taxon>
        <taxon>Embryophyta</taxon>
        <taxon>Tracheophyta</taxon>
        <taxon>Spermatophyta</taxon>
        <taxon>Magnoliopsida</taxon>
        <taxon>Liliopsida</taxon>
        <taxon>Acoraceae</taxon>
        <taxon>Acorus</taxon>
    </lineage>
</organism>
<protein>
    <submittedName>
        <fullName evidence="2">Uncharacterized protein</fullName>
    </submittedName>
</protein>
<accession>A0AAV9EP78</accession>
<keyword evidence="3" id="KW-1185">Reference proteome</keyword>
<dbReference type="PANTHER" id="PTHR36369">
    <property type="entry name" value="TRANSMEMBRANE PROTEIN"/>
    <property type="match status" value="1"/>
</dbReference>
<gene>
    <name evidence="2" type="ORF">QJS10_CPA06g02554</name>
</gene>
<reference evidence="2" key="1">
    <citation type="journal article" date="2023" name="Nat. Commun.">
        <title>Diploid and tetraploid genomes of Acorus and the evolution of monocots.</title>
        <authorList>
            <person name="Ma L."/>
            <person name="Liu K.W."/>
            <person name="Li Z."/>
            <person name="Hsiao Y.Y."/>
            <person name="Qi Y."/>
            <person name="Fu T."/>
            <person name="Tang G.D."/>
            <person name="Zhang D."/>
            <person name="Sun W.H."/>
            <person name="Liu D.K."/>
            <person name="Li Y."/>
            <person name="Chen G.Z."/>
            <person name="Liu X.D."/>
            <person name="Liao X.Y."/>
            <person name="Jiang Y.T."/>
            <person name="Yu X."/>
            <person name="Hao Y."/>
            <person name="Huang J."/>
            <person name="Zhao X.W."/>
            <person name="Ke S."/>
            <person name="Chen Y.Y."/>
            <person name="Wu W.L."/>
            <person name="Hsu J.L."/>
            <person name="Lin Y.F."/>
            <person name="Huang M.D."/>
            <person name="Li C.Y."/>
            <person name="Huang L."/>
            <person name="Wang Z.W."/>
            <person name="Zhao X."/>
            <person name="Zhong W.Y."/>
            <person name="Peng D.H."/>
            <person name="Ahmad S."/>
            <person name="Lan S."/>
            <person name="Zhang J.S."/>
            <person name="Tsai W.C."/>
            <person name="Van de Peer Y."/>
            <person name="Liu Z.J."/>
        </authorList>
    </citation>
    <scope>NUCLEOTIDE SEQUENCE</scope>
    <source>
        <strain evidence="2">CP</strain>
    </source>
</reference>
<reference evidence="2" key="2">
    <citation type="submission" date="2023-06" db="EMBL/GenBank/DDBJ databases">
        <authorList>
            <person name="Ma L."/>
            <person name="Liu K.-W."/>
            <person name="Li Z."/>
            <person name="Hsiao Y.-Y."/>
            <person name="Qi Y."/>
            <person name="Fu T."/>
            <person name="Tang G."/>
            <person name="Zhang D."/>
            <person name="Sun W.-H."/>
            <person name="Liu D.-K."/>
            <person name="Li Y."/>
            <person name="Chen G.-Z."/>
            <person name="Liu X.-D."/>
            <person name="Liao X.-Y."/>
            <person name="Jiang Y.-T."/>
            <person name="Yu X."/>
            <person name="Hao Y."/>
            <person name="Huang J."/>
            <person name="Zhao X.-W."/>
            <person name="Ke S."/>
            <person name="Chen Y.-Y."/>
            <person name="Wu W.-L."/>
            <person name="Hsu J.-L."/>
            <person name="Lin Y.-F."/>
            <person name="Huang M.-D."/>
            <person name="Li C.-Y."/>
            <person name="Huang L."/>
            <person name="Wang Z.-W."/>
            <person name="Zhao X."/>
            <person name="Zhong W.-Y."/>
            <person name="Peng D.-H."/>
            <person name="Ahmad S."/>
            <person name="Lan S."/>
            <person name="Zhang J.-S."/>
            <person name="Tsai W.-C."/>
            <person name="Van De Peer Y."/>
            <person name="Liu Z.-J."/>
        </authorList>
    </citation>
    <scope>NUCLEOTIDE SEQUENCE</scope>
    <source>
        <strain evidence="2">CP</strain>
        <tissue evidence="2">Leaves</tissue>
    </source>
</reference>